<evidence type="ECO:0000256" key="1">
    <source>
        <dbReference type="SAM" id="Phobius"/>
    </source>
</evidence>
<protein>
    <submittedName>
        <fullName evidence="2">DUF456 domain-containing protein</fullName>
    </submittedName>
</protein>
<evidence type="ECO:0000313" key="2">
    <source>
        <dbReference type="EMBL" id="AZQ76142.1"/>
    </source>
</evidence>
<feature type="transmembrane region" description="Helical" evidence="1">
    <location>
        <begin position="134"/>
        <end position="159"/>
    </location>
</feature>
<feature type="transmembrane region" description="Helical" evidence="1">
    <location>
        <begin position="80"/>
        <end position="113"/>
    </location>
</feature>
<dbReference type="KEGG" id="flh:EJ997_01165"/>
<dbReference type="Pfam" id="PF04306">
    <property type="entry name" value="DUF456"/>
    <property type="match status" value="1"/>
</dbReference>
<dbReference type="Proteomes" id="UP000280344">
    <property type="component" value="Chromosome"/>
</dbReference>
<name>A0A3Q9G0G8_9ACTO</name>
<keyword evidence="1" id="KW-0472">Membrane</keyword>
<organism evidence="2 3">
    <name type="scientific">Flaviflexus ciconiae</name>
    <dbReference type="NCBI Taxonomy" id="2496867"/>
    <lineage>
        <taxon>Bacteria</taxon>
        <taxon>Bacillati</taxon>
        <taxon>Actinomycetota</taxon>
        <taxon>Actinomycetes</taxon>
        <taxon>Actinomycetales</taxon>
        <taxon>Actinomycetaceae</taxon>
        <taxon>Flaviflexus</taxon>
    </lineage>
</organism>
<dbReference type="EMBL" id="CP034593">
    <property type="protein sequence ID" value="AZQ76142.1"/>
    <property type="molecule type" value="Genomic_DNA"/>
</dbReference>
<reference evidence="2 3" key="1">
    <citation type="submission" date="2018-12" db="EMBL/GenBank/DDBJ databases">
        <title>Complete genome sequence of Flaviflexus sp. H23T48.</title>
        <authorList>
            <person name="Bae J.-W."/>
            <person name="Lee J.-Y."/>
        </authorList>
    </citation>
    <scope>NUCLEOTIDE SEQUENCE [LARGE SCALE GENOMIC DNA]</scope>
    <source>
        <strain evidence="2 3">H23T48</strain>
    </source>
</reference>
<gene>
    <name evidence="2" type="ORF">EJ997_01165</name>
</gene>
<feature type="transmembrane region" description="Helical" evidence="1">
    <location>
        <begin position="46"/>
        <end position="68"/>
    </location>
</feature>
<keyword evidence="1" id="KW-0812">Transmembrane</keyword>
<proteinExistence type="predicted"/>
<feature type="transmembrane region" description="Helical" evidence="1">
    <location>
        <begin position="6"/>
        <end position="39"/>
    </location>
</feature>
<dbReference type="InterPro" id="IPR007403">
    <property type="entry name" value="DUF456"/>
</dbReference>
<evidence type="ECO:0000313" key="3">
    <source>
        <dbReference type="Proteomes" id="UP000280344"/>
    </source>
</evidence>
<keyword evidence="1" id="KW-1133">Transmembrane helix</keyword>
<accession>A0A3Q9G0G8</accession>
<sequence>MDVAGLILVGLAIAIGLIGTIIQLYPGLPIILIAVGIWAAFTATAAAWWVFAAVALLIVLAYVLSFVIPAKVMRNEGTPWSAMTVGIILAFIGFFVIPVIGMPIGFVVGVYAAEWYRLRSTERAWAQTKSALKGVLLSILIELIAGSLSAGLWILGLFIT</sequence>
<dbReference type="RefSeq" id="WP_126702951.1">
    <property type="nucleotide sequence ID" value="NZ_CP034593.1"/>
</dbReference>
<dbReference type="AlphaFoldDB" id="A0A3Q9G0G8"/>
<dbReference type="OrthoDB" id="3733714at2"/>
<keyword evidence="3" id="KW-1185">Reference proteome</keyword>